<sequence>MARCPSSGEEFVNFVFSPCVALFVTSDVENICSKANLSFSELLKPFSQLSKDVTIRDNNNLLHTVTSLRVNFLDTSSPLASVATARSHLRQIVTACSADFAIPGSTYSNGKLSVCVPSTIPWFEAWRYVFIKSLRPSVHEFLGHCLASVFVVSSTHSDPVEALSKLNKQQQVQIQQQQQSSHQSGENYPCWFGTNVATFFVLVHTPAQVSQTKVDEHFAQMERVFGAANCYLLTLFTEGTKPATVIAVPHSLANGSVRPQSESDQGLGDPLLYATQTADPWLSHLLPHGYRIPIVRSASPVPTQSDLLETTTSTTDPLSARNGVHLINTDSLGHLDQLNVDLKQCSFLSPRLNQPHGVGLSHSDLDRLRMFVYDFVVRCLIPWVEQTMRGLNEQIAHRMRLSRSFFSATKKFFSSAVGGGGSSSNTGTGSSTQLFTAAMMPPVTPESVTSSSSTPNLIGMIGSGGNMPAVSSETVMARNSTLMSEPESREDVARMLQQPPTGTTGPTVVYSPDAPEMQMRRLADLAFLFQQYEVAHQTYNVLKRDFQNDTAWIYYAGVQEMSALSIFLQGSTSQRQYPHHYVDSAVTIYLQTCHSPELALRATLLNAEVLASRGLYAESAMCLLRLTSEDDDLTSALLIEQTAHYVLQQRRPLLRKFAFRMALAAHRYSRAKQPHLSIRCYRLAAPILSARGWSLIEDHINYNVGKQAYLIGDLAASSNALRQSLIRPSKQPIERQSLFVREYLIVLKKYLANCAVQGQPTFLPEFPLPVVQLKDIKAMLGKPTRVSDDVPVESRGVRFQDDEDEDDLLKPVVPIDTRSGSQYAQASFPWWMEATDVSDSDSDLDEGSPGDVAQAAVGLSGSPTTEANSVLTNSRIAGHLECLLQATDPLGVDTDRTRPSLRMLHNRRSLVANQKPLVPVGETVTFQLPLSNFLQIPLALTNLHLLWTFQCDPTHILTDSTQHARLITNEPGTDGFASGPRSCQFVSTEYVPEFIMLPDENKTLEVSLVTKKMGELQITGLCFDWNFAFSSSANYQSHQSVTFSATDSHDPDRHDDPSTPLVDSGTLYKSSVINIPLVSTVVNRSSVNPLERSNSVRGRITLSEPVASAGTVISPLTWTVTRPAPLLRVVFSELPSKLFQGQVCRLQLFVSNVGTEPLCGVRVASNWPGCITFGSDKFANDTNTNAVYQFCQSTSDSSVLKALDDQVIFPWLDVPYQRFTDGNRSPVEPMLPGTTISMPMWLRAPHITNPHRRHWKHRQQGNSPPLRNLAVTTGVNYSTIVQTRTVHMVFQNRSINPNSVYPVLNSRFLRHHHEMELQPSLRLEALANPSVCSGVRDLLVTLRVQNMTLKTTRSTFELVQVSCASRYWLITPISQPCPQPVSMSIGPNETVTIHLRAQTRRSPEAEKLPSTYSSSNSREDCTSMVESNAQTLFSTVPLQSEPSQQTIVQVAGSPCLDFYYRSGIHWNRCGARASRTSRVDTLGRRLDIILILIWKTRSCGSPTDSGNTFVYGQSHVAITRLGVPAVVPSDEKLTTIKPRPVVSPLTPQLPPLSNLRSTLVRLRLHHAARVVHKFPINPLGRTDDTCPISLRSSLALNPRIIDVTSALTVDKLDPKSRNCLAVIPVQAKVYNASSLSVNVRLELTDFEHKANDLLQPNLAQIEHPVFLPLLCTPSLQVTPIPCVQWVGLTLQHFSLGPGETRVLELEARVPRPGMYSFNNLLLKACLESSGPPDFVRQNTVPSSIILVDHEADTT</sequence>
<keyword evidence="7" id="KW-1185">Reference proteome</keyword>
<dbReference type="Pfam" id="PF24542">
    <property type="entry name" value="Ig_TPPC8_C"/>
    <property type="match status" value="1"/>
</dbReference>
<name>A0A8S9Z1Z5_9TREM</name>
<dbReference type="PANTHER" id="PTHR12975">
    <property type="entry name" value="TRANSPORT PROTEIN TRAPP"/>
    <property type="match status" value="1"/>
</dbReference>
<dbReference type="PANTHER" id="PTHR12975:SF6">
    <property type="entry name" value="TRAFFICKING PROTEIN PARTICLE COMPLEX SUBUNIT 8"/>
    <property type="match status" value="1"/>
</dbReference>
<comment type="caution">
    <text evidence="6">The sequence shown here is derived from an EMBL/GenBank/DDBJ whole genome shotgun (WGS) entry which is preliminary data.</text>
</comment>
<evidence type="ECO:0000313" key="7">
    <source>
        <dbReference type="Proteomes" id="UP000822476"/>
    </source>
</evidence>
<reference evidence="6" key="1">
    <citation type="submission" date="2019-07" db="EMBL/GenBank/DDBJ databases">
        <title>Annotation for the trematode Paragonimus miyazaki's.</title>
        <authorList>
            <person name="Choi Y.-J."/>
        </authorList>
    </citation>
    <scope>NUCLEOTIDE SEQUENCE</scope>
    <source>
        <strain evidence="6">Japan</strain>
    </source>
</reference>
<dbReference type="Proteomes" id="UP000822476">
    <property type="component" value="Unassembled WGS sequence"/>
</dbReference>
<dbReference type="Pfam" id="PF12739">
    <property type="entry name" value="TRAPPC-Trs85"/>
    <property type="match status" value="2"/>
</dbReference>
<dbReference type="InterPro" id="IPR058540">
    <property type="entry name" value="Ig_TPPC8_3rd"/>
</dbReference>
<evidence type="ECO:0000256" key="1">
    <source>
        <dbReference type="SAM" id="MobiDB-lite"/>
    </source>
</evidence>
<organism evidence="6 7">
    <name type="scientific">Paragonimus skrjabini miyazakii</name>
    <dbReference type="NCBI Taxonomy" id="59628"/>
    <lineage>
        <taxon>Eukaryota</taxon>
        <taxon>Metazoa</taxon>
        <taxon>Spiralia</taxon>
        <taxon>Lophotrochozoa</taxon>
        <taxon>Platyhelminthes</taxon>
        <taxon>Trematoda</taxon>
        <taxon>Digenea</taxon>
        <taxon>Plagiorchiida</taxon>
        <taxon>Troglotremata</taxon>
        <taxon>Troglotrematidae</taxon>
        <taxon>Paragonimus</taxon>
    </lineage>
</organism>
<feature type="domain" description="TPPC8 C-terminal Ig-like" evidence="2">
    <location>
        <begin position="1617"/>
        <end position="1722"/>
    </location>
</feature>
<protein>
    <recommendedName>
        <fullName evidence="8">Trafficking protein particle complex subunit 8</fullName>
    </recommendedName>
</protein>
<dbReference type="Pfam" id="PF24546">
    <property type="entry name" value="Ig_TPPC8_3rd"/>
    <property type="match status" value="1"/>
</dbReference>
<dbReference type="EMBL" id="JTDE01000375">
    <property type="protein sequence ID" value="KAF7261445.1"/>
    <property type="molecule type" value="Genomic_DNA"/>
</dbReference>
<evidence type="ECO:0000259" key="3">
    <source>
        <dbReference type="Pfam" id="PF24544"/>
    </source>
</evidence>
<dbReference type="InterPro" id="IPR057651">
    <property type="entry name" value="Ig_TPPC8_C"/>
</dbReference>
<feature type="domain" description="TPPC8 first Ig-like" evidence="4">
    <location>
        <begin position="913"/>
        <end position="1033"/>
    </location>
</feature>
<evidence type="ECO:0000259" key="5">
    <source>
        <dbReference type="Pfam" id="PF24546"/>
    </source>
</evidence>
<evidence type="ECO:0008006" key="8">
    <source>
        <dbReference type="Google" id="ProtNLM"/>
    </source>
</evidence>
<evidence type="ECO:0000259" key="4">
    <source>
        <dbReference type="Pfam" id="PF24545"/>
    </source>
</evidence>
<feature type="domain" description="TPPC8 second Ig-like" evidence="3">
    <location>
        <begin position="1141"/>
        <end position="1251"/>
    </location>
</feature>
<dbReference type="InterPro" id="IPR058541">
    <property type="entry name" value="Ig_TPPC8_1st"/>
</dbReference>
<evidence type="ECO:0000259" key="2">
    <source>
        <dbReference type="Pfam" id="PF24542"/>
    </source>
</evidence>
<accession>A0A8S9Z1Z5</accession>
<gene>
    <name evidence="6" type="ORF">EG68_01547</name>
</gene>
<feature type="region of interest" description="Disordered" evidence="1">
    <location>
        <begin position="1398"/>
        <end position="1420"/>
    </location>
</feature>
<dbReference type="InterPro" id="IPR058538">
    <property type="entry name" value="Ig_TPPC8_2nd"/>
</dbReference>
<feature type="domain" description="TPPC8 third Ig-like" evidence="5">
    <location>
        <begin position="1315"/>
        <end position="1516"/>
    </location>
</feature>
<dbReference type="Pfam" id="PF24544">
    <property type="entry name" value="Ig_TPPC8_2nd"/>
    <property type="match status" value="1"/>
</dbReference>
<dbReference type="OrthoDB" id="203724at2759"/>
<dbReference type="GO" id="GO:1990072">
    <property type="term" value="C:TRAPPIII protein complex"/>
    <property type="evidence" value="ECO:0007669"/>
    <property type="project" value="TreeGrafter"/>
</dbReference>
<proteinExistence type="predicted"/>
<evidence type="ECO:0000313" key="6">
    <source>
        <dbReference type="EMBL" id="KAF7261445.1"/>
    </source>
</evidence>
<dbReference type="InterPro" id="IPR024420">
    <property type="entry name" value="TRAPP_III_complex_Trs85"/>
</dbReference>
<dbReference type="Pfam" id="PF24545">
    <property type="entry name" value="Ig_TPPC8_1st"/>
    <property type="match status" value="1"/>
</dbReference>